<dbReference type="Pfam" id="PF00801">
    <property type="entry name" value="PKD"/>
    <property type="match status" value="4"/>
</dbReference>
<feature type="transmembrane region" description="Helical" evidence="13">
    <location>
        <begin position="3858"/>
        <end position="3876"/>
    </location>
</feature>
<feature type="domain" description="PLAT" evidence="17">
    <location>
        <begin position="3084"/>
        <end position="3201"/>
    </location>
</feature>
<dbReference type="InterPro" id="IPR000601">
    <property type="entry name" value="PKD_dom"/>
</dbReference>
<dbReference type="Pfam" id="PF20519">
    <property type="entry name" value="Polycystin_dom"/>
    <property type="match status" value="1"/>
</dbReference>
<feature type="domain" description="PKD" evidence="16">
    <location>
        <begin position="1612"/>
        <end position="1681"/>
    </location>
</feature>
<protein>
    <recommendedName>
        <fullName evidence="21">Polycystic kidney disease protein 1-like 2</fullName>
    </recommendedName>
</protein>
<dbReference type="Pfam" id="PF08016">
    <property type="entry name" value="PKD_channel"/>
    <property type="match status" value="1"/>
</dbReference>
<evidence type="ECO:0000256" key="12">
    <source>
        <dbReference type="SAM" id="MobiDB-lite"/>
    </source>
</evidence>
<dbReference type="Gene3D" id="2.60.120.200">
    <property type="match status" value="1"/>
</dbReference>
<keyword evidence="20" id="KW-1185">Reference proteome</keyword>
<keyword evidence="9 13" id="KW-0472">Membrane</keyword>
<evidence type="ECO:0000256" key="6">
    <source>
        <dbReference type="ARBA" id="ARBA00022729"/>
    </source>
</evidence>
<feature type="transmembrane region" description="Helical" evidence="13">
    <location>
        <begin position="3810"/>
        <end position="3828"/>
    </location>
</feature>
<dbReference type="InterPro" id="IPR051223">
    <property type="entry name" value="Polycystin"/>
</dbReference>
<dbReference type="PRINTS" id="PR00500">
    <property type="entry name" value="POLYCYSTIN1"/>
</dbReference>
<dbReference type="Pfam" id="PF01822">
    <property type="entry name" value="WSC"/>
    <property type="match status" value="1"/>
</dbReference>
<sequence length="4536" mass="504842">MDFASFSLYCIVFASTLVKFSFACGDSLDHSSDVVSVLNVTVKSVGTNDAGNEKLAYILVNNKNYAPQTKGYNVAVFDFLSGRFLTSSAFDCAAKKDECDRMGEFLRGLPQDVVVLMAIQLSAVDNTTLPASEMNDVGAKNAGSVQAHNSHAVIGYKGKKNVSWTEETYKGSGSGPSEISSSIPINCAYVSQDSTTCNPFNVASQKYGGSCLNRSSNSGNSNGCENVLDGNTTVGWESASNDAVNSFIQIGFHTTFVVDKLRIMQKTSSGQQIQEMLLEFSDCSMETITLAGNTSNFEEFTFLARRTSWVKFTVKKVLGSSGGVGIQEIELNNDLCKQKTICDLTQLTGGGQSNRYRLHRTQFPLMIDAKDDVSVLLTSDSREQSSGYSILIGSNGKVVLKRQSNQSKTLTEFNTTGSLLKENEMRLFWIDATKDRLIFGSGEKVYLFWREAQPVKVKYAFFSATSSSAKFQICARVDHCYKDASHYWPLDKSTIYQKDINGDGSLIGKIRGPWSLQVGPSNQSFTPLALSLTGSNWVDFSFKKSGKESCVHSPSQCPNGISVSFKASISGDGTGYILSSGGKSSSGFAIYYVDSVMHFSLRDGQKNWKVQISFEKNNWQTFAMSWSQQNGLTATVYNDSASVLHDPIGKIVTVTPLANHLALLTIGRTGDKGDAYAKAVIRDVAVWEEEITEKKMSNLHVCNDPASCATGWLYFDGSCYKVMSKNLTFHSARNSCLSQGADLVKISSEEENTFVKNETGSQAWIGLEQTDNAFYWKDGSGMSFNKSISGSSGSCVVMEVNGTWRKSDCSITQRKYICEQVVRHHLGCYEDNAVSPNFIFNPGGYKPSRMTPGLCMHSCGASNFTYAALKNGNLCLCANSTSKITEHSPDMCLSSCFGAGNLKCGGETHISVYKTVQARPLRLTLTLDLPITTLTGFNLTMTPKLPEDQIVDHYVINVGDGTEYYTKDSVATLALIESGNYTIRGKAIAKHSDTGHLTVVESSTTVSAASNVSGVNFFCPSVGSVNMTFSCSLKFNQGANVETTIQFEDGVDRNTVVPDAEILTLGILESDSESQVTADGLYLLAGMDVANKGEVVGLEMDVKQGGFLDLKIYRPTCNDQKQLYCQAKRVCVTRTANKTSCPVGKTDTCHGENVFSFKQRQCATELCSENNTLNGANVNFDYEHVSSYMVYLTSGHKLFLIESTNQRLQVEEGDVIGVRFPSTGPAAALKTSSKSFSFLYNISEINATTTLRSNRLPSTEDSPTELHYAPSIAILYSAVSETKFEHQFLMAGHEAVSFSVGNSRGTESFTREVILQEAITDFQLKLPDAFPYGETVNVTAEIVYGTNVTYVWEFGDGENATTSSPWVTHVYRNKTGTVTLNVMAINKVSLMSIWCTAVIQERIAGMEFRETALLPIENGTTANIGWLLRNGSHVDFNITITSTGDNRATNLSNPKVPGAIFFAIYKTNLTIPGLYLVSITATNKVNSLKISGNLSVQRSVYGVQMTHPGFLRTNQTFNFTILPHQGEEWARYTLLAMDGTTINTSDKVIPHVYRKAGRYKVSLIASNDISSVVVRCAELIVQDVIKGLEFRSFRREVGVMEEARVHWKLNQGSEISILVDYGDGESKLFEKNITVGDIFVAISLHNYSAPGEYLVNITVTNHVDSRWINTTIYVETPVKHLAFAVERGSLQTFEGGRCRGIRDLYIAVNDSVTVTADISNGTNVNVVFDFGEGKPKSKHHPREFPTNGTTENHTYSTEGAYNITVTLYNRNQKNGTDRCEVIVQYPIDAVLLTSNSPQPSDPGEVALSFHFPGYKASGPFNVTYDFGDNETGSFFLRDKKGTNHSYPKQGVYTATVKVCNEISCGNAYVEIIIQDKIHGLQIFSHLTNFIDECPGDNFRPTKGVFPKEYDVFFNSSITNGTNVTYSWNFSRVNDVCKGMNCILKSPSTGNHTICLTAKNNVSSKTVNETIIVHESIRGVKLSNDGPAEMNRSINFTLSMDQVGTDSCFTIDLKDGKRLSYRSGKGRKKCDGGKTFEGSKHFSHTYKETKTYLVSFKGNNSVSCVKIESEETKATIVKGECKLPTIKAPGIGKSKENSTKFKKSEKIEIKTVNKLVCYNYSTRYYWNMSRLDDSASPTPNLFGGIRLDRPDLLIPPRKLDYGLYELQFSINMLAEPGVYKMEKFYINITKTDLVAFIDGGTKRTVGNEDPLTLDAGKSYDPDTEAEKKLNVERCNCTFAWFCKKEFEDENYTLPVNLTNLPPIPTPPVQNITANDSIRPQLGGCYGYGPGQLNFMKVQDVLNTTKMTPNTTYRIRFIIAKDTRVSHRDQTIKVTPGSPPTLAIECEQCKKKINPLSKLTLQGKGTSKGGQRIFYEWEVVNILDLAKHASTPITSRSLVIKPDTFEGGKKYEIKLYGNIQGGEKGLSTLEITVNEPPKKGNCTPSPSKGNPLEPIFTLECEDFTDEDEPLIYEFLYSTSPDGENKSLGSGLEKFRKSVSFPSGLQDYEFNLSLYAKVTDNLGAATVVEFTKNVTVEKKKISVGDLQKKATERLESIMSGGNVRETASYVLSVAEVLNDQSPSTAKDDLSKEEKKKSEELREKLAIAVVDSAKVSEETSLSDVTQFASTLTAVTNKPEQNTEKIVDKVSNLYDDASKAILKQATDNEGASSEEIQGASKAVFGGAVNLIKSADVKQKKPEESSGENKNNNTQMKKVLGTLDTLSQALTASKVPGEEATTIDTPSLSMGVSKEDIETLGKKPVTIGNSQGAEVKLPENSAAFGNGTLDQVAMLSEINLYPGGQASKQINNSKLVSFTFYTSVNKSREEFSVKLLEPGKEISVMVPRKQPEVERHPTHDKLHTSKFKLHKFVILDNSSAVTIETKPELPVEVEMYVKVGGEPNPSQGEFDFNVTLSAGRTNSLNSTIPSSSYEYLLSNDVLNWTAAGNYSVMVRYKLPENRSFTEDQLGDGIGYNFSVYTSSCLYHDPKTNIWRTDGVKVGPKSNVTHTECLTNHLTTFGSNFFVAPNTIDFKNLSPDQLLESPHALVAVCVILGFYLLCLIPARKADKNDALKTGVTPLPDNDSRDTYCYEVQVHTGFVRGAGSSAEVSIVVTGALGDSEPRVMKDPKRKTFKTGAVDAFLLTVPQSLGNLKQIRVWHNNGGTYPSWNLLRIMIQDIQTDQRWWFVCDDWLAVEEGDGKIEKTLFPASKKELTKFNVLFTSEVRKNLTDGHIWFSVVARPPRSNFTRVQRLTCCLSILLCTMVSNAMFYKIGQYETPKNAINIMGFSFSIRSVSIGIISSVVVFPVNLIIVTLFRKAKPKENRYSVKTEGEEIDDIDIEMGGERKKTAQKKGLPHWFVYVAYGIAFLAVVTSGSFVVMYGMQFGSDKSAAWLSSMTISFLQDILLNQPIKVFALATLFALLIKDPKKAEGDSYAEVNALATDEEWLHKNTEDLDDETQKALKTLIIDKPPDEAKLEIARQLRMKEKQMKSIIQEIAWYIIFLLVLLTISYGNRDLKTSQVTQYMQNIFEKATYSGNLTFNKVHEINHYWKWLNETFIPSLNPEFFYNNSTQYEEGYLADTPNAWLLGVARLRQLRIKKGKILNVFHTCKYKRAFHHVISECNDFYSMELEDQGSYLPGWKVKPLIPPLNSSSPVPSASPTPSQEPQVPGPWAYQSGTELKTYPYWGYKATYSAGGYVQMLPKDINETLTITGNLSLSKWLDRYTRAIFSEFAIYNANTNLFCVVTLLFEQLPTGSLTPYPSILTLRLFRYVGGEMYFVLTCEIVYLLFSTFFVVKEIKMFVKKGRKHLKNPWSILEILVTLLSLSAVGLYFARLKFTKDAIRDMNTDRTGFVSFHYTAFLDEWLKCIMGLIVFFSFLKLFRLLRFNRRMSLLQQVLKRSFIELLSFMFMFALAFLAFALLACLVFGQAMEGFGTFLRSCASLMDTILGKFTLKEMFSANRVIGPIFFYTYTVTMVFVLINMFLSIINDAFAEVRSDVEKQSNEYEIVDFMVHRLKENIGKSIGHAIHPVYKEPKSELELNFDRIADDADNAMHFIRNITFEDMRKTRWFQSENCTEKKKNLMRLLMEVDWDYYEEELCDSIPVFEKFLNQYSEDELESVLQYYQQKRMVEDMVFDQVNGSGDDDDSSDESNSDSDDSNDDSDGINSDDEKLSDDEKGSEEDVDDETNLLAKEIDVRVGSSVSHRGSVMVNLGTEMEPSRIQSPSFLITDTEPTAKENLTRNTPSADGRSSFSDSQAEATENELIQILHDVQRNVESRCATDAEIESIFGDSLSVVGDQPLKFDSEPENTGSKKKNDKKRKKKKENKEKMIREKNTKDAWVVATDEKADNTSTGEPQEQKVERRKEKKGKRKQKTEELERPLTDPCTRNEVDEELLKPKKKGNKQGAGTNEGGEETAEPKIKKKKAKESAVEDSTGGDIEEETNVETGKKDKKKKKKKRQEHTDEAAQIDPEMDEKPQNETKKKKKQKLNQSTVDDDDGRSSVRSNDTEKTLLEVRPPKKKKEKKTKPTGKEIGPRDESEC</sequence>
<feature type="domain" description="PKD" evidence="16">
    <location>
        <begin position="1802"/>
        <end position="1874"/>
    </location>
</feature>
<feature type="compositionally biased region" description="Polar residues" evidence="12">
    <location>
        <begin position="4235"/>
        <end position="4253"/>
    </location>
</feature>
<dbReference type="GO" id="GO:0005929">
    <property type="term" value="C:cilium"/>
    <property type="evidence" value="ECO:0007669"/>
    <property type="project" value="UniProtKB-SubCell"/>
</dbReference>
<dbReference type="InterPro" id="IPR016186">
    <property type="entry name" value="C-type_lectin-like/link_sf"/>
</dbReference>
<dbReference type="InterPro" id="IPR000203">
    <property type="entry name" value="GPS"/>
</dbReference>
<dbReference type="Gene3D" id="2.60.60.20">
    <property type="entry name" value="PLAT/LH2 domain"/>
    <property type="match status" value="1"/>
</dbReference>
<keyword evidence="7 13" id="KW-1133">Transmembrane helix</keyword>
<evidence type="ECO:0000256" key="13">
    <source>
        <dbReference type="SAM" id="Phobius"/>
    </source>
</evidence>
<keyword evidence="10" id="KW-0966">Cell projection</keyword>
<evidence type="ECO:0000313" key="19">
    <source>
        <dbReference type="EMBL" id="RMX52708.1"/>
    </source>
</evidence>
<dbReference type="Gene3D" id="3.10.100.10">
    <property type="entry name" value="Mannose-Binding Protein A, subunit A"/>
    <property type="match status" value="1"/>
</dbReference>
<dbReference type="SUPFAM" id="SSF49785">
    <property type="entry name" value="Galactose-binding domain-like"/>
    <property type="match status" value="1"/>
</dbReference>
<dbReference type="STRING" id="46731.A0A3M6UH67"/>
<evidence type="ECO:0000256" key="9">
    <source>
        <dbReference type="ARBA" id="ARBA00023136"/>
    </source>
</evidence>
<dbReference type="InterPro" id="IPR035986">
    <property type="entry name" value="PKD_dom_sf"/>
</dbReference>
<feature type="transmembrane region" description="Helical" evidence="13">
    <location>
        <begin position="3896"/>
        <end position="3922"/>
    </location>
</feature>
<dbReference type="FunFam" id="2.60.60.20:FF:000016">
    <property type="entry name" value="Polycystin family receptor for egg jelly"/>
    <property type="match status" value="1"/>
</dbReference>
<comment type="subcellular location">
    <subcellularLocation>
        <location evidence="2">Cell membrane</location>
        <topology evidence="2">Multi-pass membrane protein</topology>
    </subcellularLocation>
    <subcellularLocation>
        <location evidence="1">Cell projection</location>
        <location evidence="1">Cilium</location>
    </subcellularLocation>
</comment>
<dbReference type="SMART" id="SM00321">
    <property type="entry name" value="WSC"/>
    <property type="match status" value="1"/>
</dbReference>
<dbReference type="InterPro" id="IPR013783">
    <property type="entry name" value="Ig-like_fold"/>
</dbReference>
<feature type="transmembrane region" description="Helical" evidence="13">
    <location>
        <begin position="3928"/>
        <end position="3948"/>
    </location>
</feature>
<dbReference type="InterPro" id="IPR000434">
    <property type="entry name" value="PC1"/>
</dbReference>
<feature type="compositionally biased region" description="Basic residues" evidence="12">
    <location>
        <begin position="4513"/>
        <end position="4523"/>
    </location>
</feature>
<evidence type="ECO:0000259" key="18">
    <source>
        <dbReference type="PROSITE" id="PS51212"/>
    </source>
</evidence>
<dbReference type="Gene3D" id="2.60.120.260">
    <property type="entry name" value="Galactose-binding domain-like"/>
    <property type="match status" value="1"/>
</dbReference>
<keyword evidence="8" id="KW-0969">Cilium</keyword>
<dbReference type="Pfam" id="PF00059">
    <property type="entry name" value="Lectin_C"/>
    <property type="match status" value="1"/>
</dbReference>
<dbReference type="InterPro" id="IPR016187">
    <property type="entry name" value="CTDL_fold"/>
</dbReference>
<dbReference type="InterPro" id="IPR002889">
    <property type="entry name" value="WSC_carb-bd"/>
</dbReference>
<dbReference type="InterPro" id="IPR036392">
    <property type="entry name" value="PLAT/LH2_dom_sf"/>
</dbReference>
<dbReference type="GO" id="GO:0005886">
    <property type="term" value="C:plasma membrane"/>
    <property type="evidence" value="ECO:0007669"/>
    <property type="project" value="UniProtKB-SubCell"/>
</dbReference>
<feature type="compositionally biased region" description="Acidic residues" evidence="12">
    <location>
        <begin position="4137"/>
        <end position="4162"/>
    </location>
</feature>
<feature type="region of interest" description="Disordered" evidence="12">
    <location>
        <begin position="2690"/>
        <end position="2709"/>
    </location>
</feature>
<feature type="region of interest" description="Disordered" evidence="12">
    <location>
        <begin position="4226"/>
        <end position="4253"/>
    </location>
</feature>
<dbReference type="SMART" id="SM00308">
    <property type="entry name" value="LH2"/>
    <property type="match status" value="1"/>
</dbReference>
<dbReference type="CDD" id="cd00146">
    <property type="entry name" value="PKD"/>
    <property type="match status" value="4"/>
</dbReference>
<dbReference type="PROSITE" id="PS52031">
    <property type="entry name" value="GG_LECTIN"/>
    <property type="match status" value="1"/>
</dbReference>
<organism evidence="19 20">
    <name type="scientific">Pocillopora damicornis</name>
    <name type="common">Cauliflower coral</name>
    <name type="synonym">Millepora damicornis</name>
    <dbReference type="NCBI Taxonomy" id="46731"/>
    <lineage>
        <taxon>Eukaryota</taxon>
        <taxon>Metazoa</taxon>
        <taxon>Cnidaria</taxon>
        <taxon>Anthozoa</taxon>
        <taxon>Hexacorallia</taxon>
        <taxon>Scleractinia</taxon>
        <taxon>Astrocoeniina</taxon>
        <taxon>Pocilloporidae</taxon>
        <taxon>Pocillopora</taxon>
    </lineage>
</organism>
<reference evidence="19 20" key="1">
    <citation type="journal article" date="2018" name="Sci. Rep.">
        <title>Comparative analysis of the Pocillopora damicornis genome highlights role of immune system in coral evolution.</title>
        <authorList>
            <person name="Cunning R."/>
            <person name="Bay R.A."/>
            <person name="Gillette P."/>
            <person name="Baker A.C."/>
            <person name="Traylor-Knowles N."/>
        </authorList>
    </citation>
    <scope>NUCLEOTIDE SEQUENCE [LARGE SCALE GENOMIC DNA]</scope>
    <source>
        <strain evidence="19">RSMAS</strain>
        <tissue evidence="19">Whole animal</tissue>
    </source>
</reference>
<name>A0A3M6UH67_POCDA</name>
<dbReference type="Pfam" id="PF24135">
    <property type="entry name" value="DUF7402"/>
    <property type="match status" value="1"/>
</dbReference>
<feature type="domain" description="PKD" evidence="16">
    <location>
        <begin position="1538"/>
        <end position="1588"/>
    </location>
</feature>
<proteinExistence type="inferred from homology"/>
<dbReference type="OrthoDB" id="5983314at2759"/>
<dbReference type="InterPro" id="IPR013122">
    <property type="entry name" value="PKD1_2_channel"/>
</dbReference>
<feature type="region of interest" description="Disordered" evidence="12">
    <location>
        <begin position="3646"/>
        <end position="3666"/>
    </location>
</feature>
<dbReference type="InterPro" id="IPR008979">
    <property type="entry name" value="Galactose-bd-like_sf"/>
</dbReference>
<evidence type="ECO:0000256" key="14">
    <source>
        <dbReference type="SAM" id="SignalP"/>
    </source>
</evidence>
<dbReference type="PANTHER" id="PTHR10877">
    <property type="entry name" value="POLYCYSTIN FAMILY MEMBER"/>
    <property type="match status" value="1"/>
</dbReference>
<dbReference type="Pfam" id="PF15711">
    <property type="entry name" value="ILEI"/>
    <property type="match status" value="1"/>
</dbReference>
<feature type="compositionally biased region" description="Low complexity" evidence="12">
    <location>
        <begin position="3646"/>
        <end position="3657"/>
    </location>
</feature>
<feature type="compositionally biased region" description="Basic and acidic residues" evidence="12">
    <location>
        <begin position="4369"/>
        <end position="4392"/>
    </location>
</feature>
<dbReference type="SMART" id="SM00303">
    <property type="entry name" value="GPS"/>
    <property type="match status" value="1"/>
</dbReference>
<dbReference type="InterPro" id="IPR002859">
    <property type="entry name" value="PKD/REJ-like"/>
</dbReference>
<dbReference type="SUPFAM" id="SSF49899">
    <property type="entry name" value="Concanavalin A-like lectins/glucanases"/>
    <property type="match status" value="1"/>
</dbReference>
<evidence type="ECO:0000313" key="20">
    <source>
        <dbReference type="Proteomes" id="UP000275408"/>
    </source>
</evidence>
<dbReference type="InterPro" id="IPR001024">
    <property type="entry name" value="PLAT/LH2_dom"/>
</dbReference>
<dbReference type="PROSITE" id="PS50093">
    <property type="entry name" value="PKD"/>
    <property type="match status" value="5"/>
</dbReference>
<dbReference type="InterPro" id="IPR039477">
    <property type="entry name" value="ILEI/PANDER_dom"/>
</dbReference>
<feature type="transmembrane region" description="Helical" evidence="13">
    <location>
        <begin position="3771"/>
        <end position="3790"/>
    </location>
</feature>
<dbReference type="InterPro" id="IPR055826">
    <property type="entry name" value="DUF7402"/>
</dbReference>
<evidence type="ECO:0000259" key="17">
    <source>
        <dbReference type="PROSITE" id="PS50095"/>
    </source>
</evidence>
<evidence type="ECO:0000256" key="4">
    <source>
        <dbReference type="ARBA" id="ARBA00022475"/>
    </source>
</evidence>
<feature type="region of interest" description="Disordered" evidence="12">
    <location>
        <begin position="4132"/>
        <end position="4183"/>
    </location>
</feature>
<keyword evidence="4" id="KW-1003">Cell membrane</keyword>
<dbReference type="PROSITE" id="PS50095">
    <property type="entry name" value="PLAT"/>
    <property type="match status" value="1"/>
</dbReference>
<dbReference type="SUPFAM" id="SSF56436">
    <property type="entry name" value="C-type lectin-like"/>
    <property type="match status" value="1"/>
</dbReference>
<gene>
    <name evidence="19" type="ORF">pdam_00004254</name>
</gene>
<dbReference type="InterPro" id="IPR001304">
    <property type="entry name" value="C-type_lectin-like"/>
</dbReference>
<feature type="compositionally biased region" description="Basic residues" evidence="12">
    <location>
        <begin position="4445"/>
        <end position="4455"/>
    </location>
</feature>
<dbReference type="Gene3D" id="2.60.220.50">
    <property type="match status" value="1"/>
</dbReference>
<dbReference type="Pfam" id="PF02010">
    <property type="entry name" value="REJ"/>
    <property type="match status" value="1"/>
</dbReference>
<dbReference type="GO" id="GO:0050982">
    <property type="term" value="P:detection of mechanical stimulus"/>
    <property type="evidence" value="ECO:0007669"/>
    <property type="project" value="TreeGrafter"/>
</dbReference>
<comment type="similarity">
    <text evidence="3">Belongs to the polycystin family.</text>
</comment>
<dbReference type="InterPro" id="IPR046791">
    <property type="entry name" value="Polycystin_dom"/>
</dbReference>
<keyword evidence="5 13" id="KW-0812">Transmembrane</keyword>
<feature type="compositionally biased region" description="Basic and acidic residues" evidence="12">
    <location>
        <begin position="4320"/>
        <end position="4332"/>
    </location>
</feature>
<comment type="caution">
    <text evidence="11">Lacks conserved residue(s) required for the propagation of feature annotation.</text>
</comment>
<dbReference type="SUPFAM" id="SSF49299">
    <property type="entry name" value="PKD domain"/>
    <property type="match status" value="6"/>
</dbReference>
<dbReference type="InterPro" id="IPR022409">
    <property type="entry name" value="PKD/Chitinase_dom"/>
</dbReference>
<dbReference type="InterPro" id="IPR022041">
    <property type="entry name" value="Methyltransf_FA"/>
</dbReference>
<feature type="transmembrane region" description="Helical" evidence="13">
    <location>
        <begin position="3399"/>
        <end position="3418"/>
    </location>
</feature>
<feature type="domain" description="PKD" evidence="16">
    <location>
        <begin position="1719"/>
        <end position="1790"/>
    </location>
</feature>
<evidence type="ECO:0000256" key="11">
    <source>
        <dbReference type="PROSITE-ProRule" id="PRU00152"/>
    </source>
</evidence>
<evidence type="ECO:0000256" key="2">
    <source>
        <dbReference type="ARBA" id="ARBA00004651"/>
    </source>
</evidence>
<dbReference type="PROSITE" id="PS50041">
    <property type="entry name" value="C_TYPE_LECTIN_2"/>
    <property type="match status" value="1"/>
</dbReference>
<dbReference type="CDD" id="cd00037">
    <property type="entry name" value="CLECT"/>
    <property type="match status" value="1"/>
</dbReference>
<evidence type="ECO:0000256" key="7">
    <source>
        <dbReference type="ARBA" id="ARBA00022989"/>
    </source>
</evidence>
<evidence type="ECO:0000256" key="8">
    <source>
        <dbReference type="ARBA" id="ARBA00023069"/>
    </source>
</evidence>
<dbReference type="PROSITE" id="PS51212">
    <property type="entry name" value="WSC"/>
    <property type="match status" value="1"/>
</dbReference>
<dbReference type="PANTHER" id="PTHR10877:SF150">
    <property type="entry name" value="REJ DOMAIN-CONTAINING PROTEIN"/>
    <property type="match status" value="1"/>
</dbReference>
<feature type="domain" description="WSC" evidence="18">
    <location>
        <begin position="822"/>
        <end position="916"/>
    </location>
</feature>
<feature type="compositionally biased region" description="Basic and acidic residues" evidence="12">
    <location>
        <begin position="4524"/>
        <end position="4536"/>
    </location>
</feature>
<comment type="caution">
    <text evidence="19">The sequence shown here is derived from an EMBL/GenBank/DDBJ whole genome shotgun (WGS) entry which is preliminary data.</text>
</comment>
<dbReference type="EMBL" id="RCHS01001596">
    <property type="protein sequence ID" value="RMX52708.1"/>
    <property type="molecule type" value="Genomic_DNA"/>
</dbReference>
<feature type="transmembrane region" description="Helical" evidence="13">
    <location>
        <begin position="3288"/>
        <end position="3310"/>
    </location>
</feature>
<dbReference type="FunFam" id="1.10.287.70:FF:000086">
    <property type="entry name" value="Polycystic kidney disease 2"/>
    <property type="match status" value="1"/>
</dbReference>
<dbReference type="InterPro" id="IPR046338">
    <property type="entry name" value="GAIN_dom_sf"/>
</dbReference>
<feature type="domain" description="C-type lectin" evidence="15">
    <location>
        <begin position="715"/>
        <end position="810"/>
    </location>
</feature>
<dbReference type="CDD" id="cd01752">
    <property type="entry name" value="PLAT_polycystin"/>
    <property type="match status" value="1"/>
</dbReference>
<evidence type="ECO:0000256" key="5">
    <source>
        <dbReference type="ARBA" id="ARBA00022692"/>
    </source>
</evidence>
<evidence type="ECO:0000259" key="16">
    <source>
        <dbReference type="PROSITE" id="PS50093"/>
    </source>
</evidence>
<feature type="transmembrane region" description="Helical" evidence="13">
    <location>
        <begin position="3352"/>
        <end position="3379"/>
    </location>
</feature>
<feature type="domain" description="PKD" evidence="16">
    <location>
        <begin position="1345"/>
        <end position="1371"/>
    </location>
</feature>
<dbReference type="InterPro" id="IPR042060">
    <property type="entry name" value="PLAT_polycystin1"/>
</dbReference>
<evidence type="ECO:0000256" key="3">
    <source>
        <dbReference type="ARBA" id="ARBA00007200"/>
    </source>
</evidence>
<dbReference type="SUPFAM" id="SSF49723">
    <property type="entry name" value="Lipase/lipooxygenase domain (PLAT/LH2 domain)"/>
    <property type="match status" value="1"/>
</dbReference>
<evidence type="ECO:0000256" key="10">
    <source>
        <dbReference type="ARBA" id="ARBA00023273"/>
    </source>
</evidence>
<dbReference type="SMART" id="SM00089">
    <property type="entry name" value="PKD"/>
    <property type="match status" value="7"/>
</dbReference>
<feature type="transmembrane region" description="Helical" evidence="13">
    <location>
        <begin position="3960"/>
        <end position="3982"/>
    </location>
</feature>
<feature type="chain" id="PRO_5018305841" description="Polycystic kidney disease protein 1-like 2" evidence="14">
    <location>
        <begin position="24"/>
        <end position="4536"/>
    </location>
</feature>
<evidence type="ECO:0008006" key="21">
    <source>
        <dbReference type="Google" id="ProtNLM"/>
    </source>
</evidence>
<dbReference type="Pfam" id="PF12248">
    <property type="entry name" value="Methyltransf_FA"/>
    <property type="match status" value="1"/>
</dbReference>
<accession>A0A3M6UH67</accession>
<dbReference type="SMART" id="SM00034">
    <property type="entry name" value="CLECT"/>
    <property type="match status" value="1"/>
</dbReference>
<dbReference type="Gene3D" id="2.60.40.10">
    <property type="entry name" value="Immunoglobulins"/>
    <property type="match status" value="2"/>
</dbReference>
<feature type="signal peptide" evidence="14">
    <location>
        <begin position="1"/>
        <end position="23"/>
    </location>
</feature>
<feature type="compositionally biased region" description="Basic residues" evidence="12">
    <location>
        <begin position="4307"/>
        <end position="4319"/>
    </location>
</feature>
<dbReference type="InterPro" id="IPR013320">
    <property type="entry name" value="ConA-like_dom_sf"/>
</dbReference>
<dbReference type="Gene3D" id="1.10.287.70">
    <property type="match status" value="1"/>
</dbReference>
<dbReference type="Proteomes" id="UP000275408">
    <property type="component" value="Unassembled WGS sequence"/>
</dbReference>
<feature type="transmembrane region" description="Helical" evidence="13">
    <location>
        <begin position="3487"/>
        <end position="3507"/>
    </location>
</feature>
<feature type="compositionally biased region" description="Acidic residues" evidence="12">
    <location>
        <begin position="4172"/>
        <end position="4182"/>
    </location>
</feature>
<feature type="region of interest" description="Disordered" evidence="12">
    <location>
        <begin position="4291"/>
        <end position="4536"/>
    </location>
</feature>
<keyword evidence="6 14" id="KW-0732">Signal</keyword>
<dbReference type="Pfam" id="PF01477">
    <property type="entry name" value="PLAT"/>
    <property type="match status" value="1"/>
</dbReference>
<evidence type="ECO:0000259" key="15">
    <source>
        <dbReference type="PROSITE" id="PS50041"/>
    </source>
</evidence>
<evidence type="ECO:0000256" key="1">
    <source>
        <dbReference type="ARBA" id="ARBA00004138"/>
    </source>
</evidence>
<dbReference type="GO" id="GO:0005262">
    <property type="term" value="F:calcium channel activity"/>
    <property type="evidence" value="ECO:0007669"/>
    <property type="project" value="TreeGrafter"/>
</dbReference>
<feature type="compositionally biased region" description="Basic and acidic residues" evidence="12">
    <location>
        <begin position="4501"/>
        <end position="4512"/>
    </location>
</feature>